<comment type="caution">
    <text evidence="1">The sequence shown here is derived from an EMBL/GenBank/DDBJ whole genome shotgun (WGS) entry which is preliminary data.</text>
</comment>
<gene>
    <name evidence="1" type="ORF">OSH02_06220</name>
</gene>
<dbReference type="EMBL" id="JAPKNB010000003">
    <property type="protein sequence ID" value="MCX5564948.1"/>
    <property type="molecule type" value="Genomic_DNA"/>
</dbReference>
<dbReference type="AlphaFoldDB" id="A0AAW5VP98"/>
<sequence>MAMLTDDNLGEKLVNIGLPLVQSCLESLCGDRGNHNQYLAVVELDGAMADALQNLPVGNSVLNPALGITNSNTFMKTRPALPLASCSIKVGIASVVMHSGKMDSEP</sequence>
<evidence type="ECO:0000313" key="2">
    <source>
        <dbReference type="Proteomes" id="UP001208074"/>
    </source>
</evidence>
<name>A0AAW5VP98_9BURK</name>
<proteinExistence type="predicted"/>
<dbReference type="RefSeq" id="WP_266140668.1">
    <property type="nucleotide sequence ID" value="NZ_JAPKNB010000003.1"/>
</dbReference>
<reference evidence="1" key="1">
    <citation type="submission" date="2022-11" db="EMBL/GenBank/DDBJ databases">
        <title>Biodiversity and phylogenetic relationships of bacteria.</title>
        <authorList>
            <person name="Machado R.A.R."/>
            <person name="Bhat A."/>
            <person name="Loulou A."/>
            <person name="Kallel S."/>
        </authorList>
    </citation>
    <scope>NUCLEOTIDE SEQUENCE</scope>
    <source>
        <strain evidence="1">DSM 16503</strain>
    </source>
</reference>
<evidence type="ECO:0000313" key="1">
    <source>
        <dbReference type="EMBL" id="MCX5564948.1"/>
    </source>
</evidence>
<organism evidence="1 2">
    <name type="scientific">Alcaligenes phenolicus</name>
    <dbReference type="NCBI Taxonomy" id="232846"/>
    <lineage>
        <taxon>Bacteria</taxon>
        <taxon>Pseudomonadati</taxon>
        <taxon>Pseudomonadota</taxon>
        <taxon>Betaproteobacteria</taxon>
        <taxon>Burkholderiales</taxon>
        <taxon>Alcaligenaceae</taxon>
        <taxon>Alcaligenes</taxon>
    </lineage>
</organism>
<protein>
    <submittedName>
        <fullName evidence="1">Uncharacterized protein</fullName>
    </submittedName>
</protein>
<dbReference type="Proteomes" id="UP001208074">
    <property type="component" value="Unassembled WGS sequence"/>
</dbReference>
<accession>A0AAW5VP98</accession>